<keyword evidence="2" id="KW-1185">Reference proteome</keyword>
<dbReference type="KEGG" id="nfl:COO91_01550"/>
<dbReference type="OrthoDB" id="9994896at2"/>
<name>A0A2K8SJY3_9NOSO</name>
<evidence type="ECO:0000313" key="2">
    <source>
        <dbReference type="Proteomes" id="UP000232003"/>
    </source>
</evidence>
<dbReference type="AlphaFoldDB" id="A0A2K8SJY3"/>
<evidence type="ECO:0000313" key="1">
    <source>
        <dbReference type="EMBL" id="AUB35660.1"/>
    </source>
</evidence>
<accession>A0A2K8SJY3</accession>
<proteinExistence type="predicted"/>
<dbReference type="Proteomes" id="UP000232003">
    <property type="component" value="Chromosome"/>
</dbReference>
<gene>
    <name evidence="1" type="ORF">COO91_01550</name>
</gene>
<dbReference type="EMBL" id="CP024785">
    <property type="protein sequence ID" value="AUB35660.1"/>
    <property type="molecule type" value="Genomic_DNA"/>
</dbReference>
<organism evidence="1 2">
    <name type="scientific">Nostoc flagelliforme CCNUN1</name>
    <dbReference type="NCBI Taxonomy" id="2038116"/>
    <lineage>
        <taxon>Bacteria</taxon>
        <taxon>Bacillati</taxon>
        <taxon>Cyanobacteriota</taxon>
        <taxon>Cyanophyceae</taxon>
        <taxon>Nostocales</taxon>
        <taxon>Nostocaceae</taxon>
        <taxon>Nostoc</taxon>
    </lineage>
</organism>
<dbReference type="RefSeq" id="WP_100897807.1">
    <property type="nucleotide sequence ID" value="NZ_CAWNNC010000001.1"/>
</dbReference>
<protein>
    <submittedName>
        <fullName evidence="1">Uncharacterized protein</fullName>
    </submittedName>
</protein>
<reference evidence="1 2" key="1">
    <citation type="submission" date="2017-11" db="EMBL/GenBank/DDBJ databases">
        <title>Complete genome of a free-living desiccation-tolerant cyanobacterium and its photosynthetic adaptation to extreme terrestrial habitat.</title>
        <authorList>
            <person name="Shang J."/>
        </authorList>
    </citation>
    <scope>NUCLEOTIDE SEQUENCE [LARGE SCALE GENOMIC DNA]</scope>
    <source>
        <strain evidence="1 2">CCNUN1</strain>
    </source>
</reference>
<sequence>MPRLTVPPNFIGTSGIDTLVAQESNTSLAIGIDILNPGVRGINHLFDSAITAKYLFLLRI</sequence>